<dbReference type="EnsemblMetazoa" id="BGLB026034-RA">
    <property type="protein sequence ID" value="BGLB026034-PA"/>
    <property type="gene ID" value="BGLB026034"/>
</dbReference>
<feature type="coiled-coil region" evidence="1">
    <location>
        <begin position="423"/>
        <end position="450"/>
    </location>
</feature>
<feature type="domain" description="C1q" evidence="2">
    <location>
        <begin position="638"/>
        <end position="753"/>
    </location>
</feature>
<sequence length="767" mass="88117">MTSRGQLQAVSSQLEVLKELEEQLYLIVSNIQKTVEKGNAWLRDERVQSFMEMNQFLTNETSHVLSLCIRLAIGDGNERLLESILQTATFRNVFASNDSYTNCKDIQSLVDKYNALDTKLTFQSHKLERIEQEMIIYEDGTCQKLDKYKEDCMLEFQGASYFMGNLLTETETLSLKVDEMIEAKRNQNKKFDELDSKIKETEHMDEKLNTYFAKRYDELTKTVSALKQTAIEQDTTSKKLLNDMVTRNKTQFDDLAKEVKSSTERNNCRNDETLKKVQDTLTEVTLLRSQNKTMSETIHENKQKILVANNANTKLSETINETIFKKYDQLAQTVSVLQKTVKEQEQTYKQLFNTMAAQNKTQMEDIAKELKSTTTRNNLKNDVTLKKVQDTITEVTLLRSQNEKLSETVNENKQKIVLANNGNTKFLETLKKQEETLENVEKKCTIIDENSLKLKAMTQETTQYSHLVKALKTHYELLTKGQKQLEVRIDQVFNLHDTQVQQCNEKMSEVENKQETFQKDITLRLDGITTDVSSKGALITSQTGRIDSLNTSLINVAKQTNVAIAQVNKTISEVSTKSTADLTSVKVSIKKNTQIAESVRSSDEAHEKKIENISMKIEELTKRISVKENKEIGFEASVQSTMNRSFQKDEILAWFQDVEWDLESNYNPDTGIFTVPVKGIYMCELVIGSESFVHHKLQFCVCVKASDEDDEDTRMAMCAIKRKGQLVCTSGLRRLNENDQVYVKSDNYSKQIQLHIDSRFMCLRLDK</sequence>
<name>A0A2C9L1X9_BIOGL</name>
<evidence type="ECO:0000313" key="3">
    <source>
        <dbReference type="EnsemblMetazoa" id="BGLB026034-PA"/>
    </source>
</evidence>
<dbReference type="VEuPathDB" id="VectorBase:BGLAX_040519"/>
<feature type="coiled-coil region" evidence="1">
    <location>
        <begin position="177"/>
        <end position="204"/>
    </location>
</feature>
<accession>A0A2C9L1X9</accession>
<feature type="coiled-coil region" evidence="1">
    <location>
        <begin position="603"/>
        <end position="630"/>
    </location>
</feature>
<dbReference type="InterPro" id="IPR001073">
    <property type="entry name" value="C1q_dom"/>
</dbReference>
<reference evidence="3" key="1">
    <citation type="submission" date="2020-05" db="UniProtKB">
        <authorList>
            <consortium name="EnsemblMetazoa"/>
        </authorList>
    </citation>
    <scope>IDENTIFICATION</scope>
    <source>
        <strain evidence="3">BB02</strain>
    </source>
</reference>
<gene>
    <name evidence="3" type="primary">106078814</name>
</gene>
<keyword evidence="1" id="KW-0175">Coiled coil</keyword>
<dbReference type="Gene3D" id="2.60.120.40">
    <property type="match status" value="1"/>
</dbReference>
<proteinExistence type="predicted"/>
<dbReference type="InterPro" id="IPR008983">
    <property type="entry name" value="Tumour_necrosis_fac-like_dom"/>
</dbReference>
<evidence type="ECO:0000259" key="2">
    <source>
        <dbReference type="Pfam" id="PF00386"/>
    </source>
</evidence>
<dbReference type="Proteomes" id="UP000076420">
    <property type="component" value="Unassembled WGS sequence"/>
</dbReference>
<dbReference type="SUPFAM" id="SSF49842">
    <property type="entry name" value="TNF-like"/>
    <property type="match status" value="1"/>
</dbReference>
<dbReference type="AlphaFoldDB" id="A0A2C9L1X9"/>
<dbReference type="Pfam" id="PF00386">
    <property type="entry name" value="C1q"/>
    <property type="match status" value="1"/>
</dbReference>
<dbReference type="VEuPathDB" id="VectorBase:BGLB026034"/>
<dbReference type="VEuPathDB" id="VectorBase:BGLAX_038982"/>
<dbReference type="KEGG" id="bgt:106078814"/>
<evidence type="ECO:0000313" key="4">
    <source>
        <dbReference type="Proteomes" id="UP000076420"/>
    </source>
</evidence>
<dbReference type="STRING" id="6526.A0A2C9L1X9"/>
<protein>
    <recommendedName>
        <fullName evidence="2">C1q domain-containing protein</fullName>
    </recommendedName>
</protein>
<organism evidence="3 4">
    <name type="scientific">Biomphalaria glabrata</name>
    <name type="common">Bloodfluke planorb</name>
    <name type="synonym">Freshwater snail</name>
    <dbReference type="NCBI Taxonomy" id="6526"/>
    <lineage>
        <taxon>Eukaryota</taxon>
        <taxon>Metazoa</taxon>
        <taxon>Spiralia</taxon>
        <taxon>Lophotrochozoa</taxon>
        <taxon>Mollusca</taxon>
        <taxon>Gastropoda</taxon>
        <taxon>Heterobranchia</taxon>
        <taxon>Euthyneura</taxon>
        <taxon>Panpulmonata</taxon>
        <taxon>Hygrophila</taxon>
        <taxon>Lymnaeoidea</taxon>
        <taxon>Planorbidae</taxon>
        <taxon>Biomphalaria</taxon>
    </lineage>
</organism>
<evidence type="ECO:0000256" key="1">
    <source>
        <dbReference type="SAM" id="Coils"/>
    </source>
</evidence>